<feature type="region of interest" description="Disordered" evidence="1">
    <location>
        <begin position="1"/>
        <end position="26"/>
    </location>
</feature>
<evidence type="ECO:0000256" key="1">
    <source>
        <dbReference type="SAM" id="MobiDB-lite"/>
    </source>
</evidence>
<feature type="non-terminal residue" evidence="2">
    <location>
        <position position="26"/>
    </location>
</feature>
<organism evidence="2">
    <name type="scientific">marine metagenome</name>
    <dbReference type="NCBI Taxonomy" id="408172"/>
    <lineage>
        <taxon>unclassified sequences</taxon>
        <taxon>metagenomes</taxon>
        <taxon>ecological metagenomes</taxon>
    </lineage>
</organism>
<name>A0A383E947_9ZZZZ</name>
<feature type="non-terminal residue" evidence="2">
    <location>
        <position position="1"/>
    </location>
</feature>
<gene>
    <name evidence="2" type="ORF">METZ01_LOCUS505769</name>
</gene>
<accession>A0A383E947</accession>
<evidence type="ECO:0000313" key="2">
    <source>
        <dbReference type="EMBL" id="SVE52915.1"/>
    </source>
</evidence>
<dbReference type="EMBL" id="UINC01223635">
    <property type="protein sequence ID" value="SVE52915.1"/>
    <property type="molecule type" value="Genomic_DNA"/>
</dbReference>
<proteinExistence type="predicted"/>
<dbReference type="AlphaFoldDB" id="A0A383E947"/>
<protein>
    <submittedName>
        <fullName evidence="2">Uncharacterized protein</fullName>
    </submittedName>
</protein>
<reference evidence="2" key="1">
    <citation type="submission" date="2018-05" db="EMBL/GenBank/DDBJ databases">
        <authorList>
            <person name="Lanie J.A."/>
            <person name="Ng W.-L."/>
            <person name="Kazmierczak K.M."/>
            <person name="Andrzejewski T.M."/>
            <person name="Davidsen T.M."/>
            <person name="Wayne K.J."/>
            <person name="Tettelin H."/>
            <person name="Glass J.I."/>
            <person name="Rusch D."/>
            <person name="Podicherti R."/>
            <person name="Tsui H.-C.T."/>
            <person name="Winkler M.E."/>
        </authorList>
    </citation>
    <scope>NUCLEOTIDE SEQUENCE</scope>
</reference>
<sequence length="26" mass="2692">NDCNRNKGTIAGSRYSAGSIPPNADL</sequence>